<organism evidence="1 2">
    <name type="scientific">Lysobacter capsici AZ78</name>
    <dbReference type="NCBI Taxonomy" id="1444315"/>
    <lineage>
        <taxon>Bacteria</taxon>
        <taxon>Pseudomonadati</taxon>
        <taxon>Pseudomonadota</taxon>
        <taxon>Gammaproteobacteria</taxon>
        <taxon>Lysobacterales</taxon>
        <taxon>Lysobacteraceae</taxon>
        <taxon>Lysobacter</taxon>
    </lineage>
</organism>
<name>A0A120AH67_9GAMM</name>
<reference evidence="1 2" key="1">
    <citation type="journal article" date="2014" name="Genome Announc.">
        <title>Draft Genome Sequence of Lysobacter capsici AZ78, a Bacterium Antagonistic to Plant-Pathogenic Oomycetes.</title>
        <authorList>
            <person name="Puopolo G."/>
            <person name="Sonego P."/>
            <person name="Engelen K."/>
            <person name="Pertot I."/>
        </authorList>
    </citation>
    <scope>NUCLEOTIDE SEQUENCE [LARGE SCALE GENOMIC DNA]</scope>
    <source>
        <strain evidence="1 2">AZ78</strain>
    </source>
</reference>
<dbReference type="Proteomes" id="UP000023435">
    <property type="component" value="Unassembled WGS sequence"/>
</dbReference>
<keyword evidence="2" id="KW-1185">Reference proteome</keyword>
<gene>
    <name evidence="1" type="ORF">AZ78_3245</name>
</gene>
<protein>
    <submittedName>
        <fullName evidence="1">Uncharacterized protein</fullName>
    </submittedName>
</protein>
<sequence length="170" mass="18024">MQTLSDGSCGGKTQCLPKNYPSYPSGLSVESAKKLVNCDGELRFDEADCPSTSKHSTHSYDEVKLDPALSPNFGSHHAACTAAWDASSAKKTCITMEFIARSGESNCTIHAQCSYGPGYVERDANNIVSTGPGTYALATPPPRRSTVTVSESDTKKLSNCDGYLKVGACN</sequence>
<accession>A0A120AH67</accession>
<dbReference type="EMBL" id="JAJA02000001">
    <property type="protein sequence ID" value="KWS05693.1"/>
    <property type="molecule type" value="Genomic_DNA"/>
</dbReference>
<proteinExistence type="predicted"/>
<evidence type="ECO:0000313" key="1">
    <source>
        <dbReference type="EMBL" id="KWS05693.1"/>
    </source>
</evidence>
<comment type="caution">
    <text evidence="1">The sequence shown here is derived from an EMBL/GenBank/DDBJ whole genome shotgun (WGS) entry which is preliminary data.</text>
</comment>
<evidence type="ECO:0000313" key="2">
    <source>
        <dbReference type="Proteomes" id="UP000023435"/>
    </source>
</evidence>
<dbReference type="AlphaFoldDB" id="A0A120AH67"/>